<organism evidence="2 3">
    <name type="scientific">Pseudomonas chlororaphis</name>
    <dbReference type="NCBI Taxonomy" id="587753"/>
    <lineage>
        <taxon>Bacteria</taxon>
        <taxon>Pseudomonadati</taxon>
        <taxon>Pseudomonadota</taxon>
        <taxon>Gammaproteobacteria</taxon>
        <taxon>Pseudomonadales</taxon>
        <taxon>Pseudomonadaceae</taxon>
        <taxon>Pseudomonas</taxon>
    </lineage>
</organism>
<dbReference type="Proteomes" id="UP000032748">
    <property type="component" value="Chromosome"/>
</dbReference>
<gene>
    <name evidence="2" type="ORF">PCL1606_31140</name>
</gene>
<evidence type="ECO:0000313" key="2">
    <source>
        <dbReference type="EMBL" id="AKA24565.1"/>
    </source>
</evidence>
<accession>A0A0D5Y0H7</accession>
<sequence>MHFFPGDEIRLAWSPNLDTPYENLEQAPPVPRYQDSGN</sequence>
<dbReference type="EMBL" id="CP011110">
    <property type="protein sequence ID" value="AKA24565.1"/>
    <property type="molecule type" value="Genomic_DNA"/>
</dbReference>
<proteinExistence type="predicted"/>
<protein>
    <submittedName>
        <fullName evidence="2">Uncharacterized protein</fullName>
    </submittedName>
</protein>
<evidence type="ECO:0000313" key="3">
    <source>
        <dbReference type="Proteomes" id="UP000032748"/>
    </source>
</evidence>
<name>A0A0D5Y0H7_9PSED</name>
<dbReference type="KEGG" id="pcz:PCL1606_31140"/>
<dbReference type="PATRIC" id="fig|587753.10.peg.3107"/>
<dbReference type="AlphaFoldDB" id="A0A0D5Y0H7"/>
<reference evidence="2 3" key="1">
    <citation type="journal article" date="2015" name="Mol. Plant Microbe Interact.">
        <title>Comparative Genomic Analysis of Pseudomonas chlororaphis PCL1606 Reveals New Insight into Antifungal Compounds Involved in Biocontrol.</title>
        <authorList>
            <person name="Calderon C.E."/>
            <person name="Ramos C."/>
            <person name="de Vicente A."/>
            <person name="Cazorla F.M."/>
        </authorList>
    </citation>
    <scope>NUCLEOTIDE SEQUENCE [LARGE SCALE GENOMIC DNA]</scope>
    <source>
        <strain evidence="2 3">PCL1606</strain>
    </source>
</reference>
<evidence type="ECO:0000256" key="1">
    <source>
        <dbReference type="SAM" id="MobiDB-lite"/>
    </source>
</evidence>
<feature type="region of interest" description="Disordered" evidence="1">
    <location>
        <begin position="19"/>
        <end position="38"/>
    </location>
</feature>